<evidence type="ECO:0000313" key="3">
    <source>
        <dbReference type="EMBL" id="CAL4959024.1"/>
    </source>
</evidence>
<keyword evidence="2" id="KW-0732">Signal</keyword>
<proteinExistence type="predicted"/>
<feature type="region of interest" description="Disordered" evidence="1">
    <location>
        <begin position="122"/>
        <end position="163"/>
    </location>
</feature>
<accession>A0ABC8ZEN1</accession>
<dbReference type="Proteomes" id="UP001497457">
    <property type="component" value="Chromosome 18b"/>
</dbReference>
<protein>
    <submittedName>
        <fullName evidence="3">Uncharacterized protein</fullName>
    </submittedName>
</protein>
<reference evidence="3 4" key="2">
    <citation type="submission" date="2024-10" db="EMBL/GenBank/DDBJ databases">
        <authorList>
            <person name="Ryan C."/>
        </authorList>
    </citation>
    <scope>NUCLEOTIDE SEQUENCE [LARGE SCALE GENOMIC DNA]</scope>
</reference>
<feature type="signal peptide" evidence="2">
    <location>
        <begin position="1"/>
        <end position="24"/>
    </location>
</feature>
<evidence type="ECO:0000256" key="1">
    <source>
        <dbReference type="SAM" id="MobiDB-lite"/>
    </source>
</evidence>
<evidence type="ECO:0000313" key="4">
    <source>
        <dbReference type="Proteomes" id="UP001497457"/>
    </source>
</evidence>
<reference evidence="4" key="1">
    <citation type="submission" date="2024-06" db="EMBL/GenBank/DDBJ databases">
        <authorList>
            <person name="Ryan C."/>
        </authorList>
    </citation>
    <scope>NUCLEOTIDE SEQUENCE [LARGE SCALE GENOMIC DNA]</scope>
</reference>
<evidence type="ECO:0000256" key="2">
    <source>
        <dbReference type="SAM" id="SignalP"/>
    </source>
</evidence>
<dbReference type="AlphaFoldDB" id="A0ABC8ZEN1"/>
<keyword evidence="4" id="KW-1185">Reference proteome</keyword>
<dbReference type="EMBL" id="OZ075128">
    <property type="protein sequence ID" value="CAL4959024.1"/>
    <property type="molecule type" value="Genomic_DNA"/>
</dbReference>
<name>A0ABC8ZEN1_9POAL</name>
<sequence>MARAVAAAVLALAVCCLLVAPAPARRPADLPSRAALDAIVVDREAAAEPLLPKPAAGADCGEAADEQRTALAVPEEEEEPRQRTSLLCLVFRCGGEPAHAGGALGPRRSSSDEPAAMDDWVRPAVPGKAEAEAENDEAGEVDERPYETDSDSDWESDSDDEDEGGILGWLWSLLAHRF</sequence>
<feature type="chain" id="PRO_5044861266" evidence="2">
    <location>
        <begin position="25"/>
        <end position="178"/>
    </location>
</feature>
<organism evidence="3 4">
    <name type="scientific">Urochloa decumbens</name>
    <dbReference type="NCBI Taxonomy" id="240449"/>
    <lineage>
        <taxon>Eukaryota</taxon>
        <taxon>Viridiplantae</taxon>
        <taxon>Streptophyta</taxon>
        <taxon>Embryophyta</taxon>
        <taxon>Tracheophyta</taxon>
        <taxon>Spermatophyta</taxon>
        <taxon>Magnoliopsida</taxon>
        <taxon>Liliopsida</taxon>
        <taxon>Poales</taxon>
        <taxon>Poaceae</taxon>
        <taxon>PACMAD clade</taxon>
        <taxon>Panicoideae</taxon>
        <taxon>Panicodae</taxon>
        <taxon>Paniceae</taxon>
        <taxon>Melinidinae</taxon>
        <taxon>Urochloa</taxon>
    </lineage>
</organism>
<gene>
    <name evidence="3" type="ORF">URODEC1_LOCUS43467</name>
</gene>
<feature type="compositionally biased region" description="Acidic residues" evidence="1">
    <location>
        <begin position="148"/>
        <end position="163"/>
    </location>
</feature>